<dbReference type="EMBL" id="WKPJ01000031">
    <property type="protein sequence ID" value="MSA90662.1"/>
    <property type="molecule type" value="Genomic_DNA"/>
</dbReference>
<dbReference type="InterPro" id="IPR037171">
    <property type="entry name" value="NagB/RpiA_transferase-like"/>
</dbReference>
<dbReference type="InterPro" id="IPR036390">
    <property type="entry name" value="WH_DNA-bd_sf"/>
</dbReference>
<dbReference type="Gene3D" id="1.10.10.10">
    <property type="entry name" value="Winged helix-like DNA-binding domain superfamily/Winged helix DNA-binding domain"/>
    <property type="match status" value="1"/>
</dbReference>
<comment type="caution">
    <text evidence="5">The sequence shown here is derived from an EMBL/GenBank/DDBJ whole genome shotgun (WGS) entry which is preliminary data.</text>
</comment>
<dbReference type="InterPro" id="IPR018356">
    <property type="entry name" value="Tscrpt_reg_HTH_DeoR_CS"/>
</dbReference>
<feature type="domain" description="HTH deoR-type" evidence="4">
    <location>
        <begin position="7"/>
        <end position="62"/>
    </location>
</feature>
<dbReference type="Proteomes" id="UP000433575">
    <property type="component" value="Unassembled WGS sequence"/>
</dbReference>
<evidence type="ECO:0000313" key="7">
    <source>
        <dbReference type="Proteomes" id="UP000433575"/>
    </source>
</evidence>
<dbReference type="PRINTS" id="PR00037">
    <property type="entry name" value="HTHLACR"/>
</dbReference>
<dbReference type="PROSITE" id="PS51000">
    <property type="entry name" value="HTH_DEOR_2"/>
    <property type="match status" value="1"/>
</dbReference>
<dbReference type="RefSeq" id="WP_154240005.1">
    <property type="nucleotide sequence ID" value="NZ_CALJPI010000215.1"/>
</dbReference>
<dbReference type="InterPro" id="IPR050313">
    <property type="entry name" value="Carb_Metab_HTH_regulators"/>
</dbReference>
<dbReference type="OrthoDB" id="9797223at2"/>
<dbReference type="InterPro" id="IPR014036">
    <property type="entry name" value="DeoR-like_C"/>
</dbReference>
<evidence type="ECO:0000256" key="1">
    <source>
        <dbReference type="ARBA" id="ARBA00023015"/>
    </source>
</evidence>
<dbReference type="InterPro" id="IPR001034">
    <property type="entry name" value="DeoR_HTH"/>
</dbReference>
<dbReference type="PANTHER" id="PTHR30363:SF44">
    <property type="entry name" value="AGA OPERON TRANSCRIPTIONAL REPRESSOR-RELATED"/>
    <property type="match status" value="1"/>
</dbReference>
<dbReference type="SMART" id="SM00420">
    <property type="entry name" value="HTH_DEOR"/>
    <property type="match status" value="1"/>
</dbReference>
<dbReference type="PANTHER" id="PTHR30363">
    <property type="entry name" value="HTH-TYPE TRANSCRIPTIONAL REGULATOR SRLR-RELATED"/>
    <property type="match status" value="1"/>
</dbReference>
<dbReference type="SUPFAM" id="SSF100950">
    <property type="entry name" value="NagB/RpiA/CoA transferase-like"/>
    <property type="match status" value="1"/>
</dbReference>
<dbReference type="Proteomes" id="UP000480929">
    <property type="component" value="Unassembled WGS sequence"/>
</dbReference>
<keyword evidence="1" id="KW-0805">Transcription regulation</keyword>
<accession>A0A6N7SAI7</accession>
<keyword evidence="2" id="KW-0238">DNA-binding</keyword>
<evidence type="ECO:0000259" key="4">
    <source>
        <dbReference type="PROSITE" id="PS51000"/>
    </source>
</evidence>
<gene>
    <name evidence="6" type="ORF">GKD88_14800</name>
    <name evidence="5" type="ORF">GKE08_15130</name>
</gene>
<reference evidence="7 8" key="1">
    <citation type="journal article" date="2019" name="Nat. Med.">
        <title>A library of human gut bacterial isolates paired with longitudinal multiomics data enables mechanistic microbiome research.</title>
        <authorList>
            <person name="Poyet M."/>
            <person name="Groussin M."/>
            <person name="Gibbons S.M."/>
            <person name="Avila-Pacheco J."/>
            <person name="Jiang X."/>
            <person name="Kearney S.M."/>
            <person name="Perrotta A.R."/>
            <person name="Berdy B."/>
            <person name="Zhao S."/>
            <person name="Lieberman T.D."/>
            <person name="Swanson P.K."/>
            <person name="Smith M."/>
            <person name="Roesemann S."/>
            <person name="Alexander J.E."/>
            <person name="Rich S.A."/>
            <person name="Livny J."/>
            <person name="Vlamakis H."/>
            <person name="Clish C."/>
            <person name="Bullock K."/>
            <person name="Deik A."/>
            <person name="Scott J."/>
            <person name="Pierce K.A."/>
            <person name="Xavier R.J."/>
            <person name="Alm E.J."/>
        </authorList>
    </citation>
    <scope>NUCLEOTIDE SEQUENCE [LARGE SCALE GENOMIC DNA]</scope>
    <source>
        <strain evidence="5 7">BIOML-A4</strain>
        <strain evidence="6 8">BIOML-A5</strain>
    </source>
</reference>
<dbReference type="SMART" id="SM01134">
    <property type="entry name" value="DeoRC"/>
    <property type="match status" value="1"/>
</dbReference>
<dbReference type="GO" id="GO:0003700">
    <property type="term" value="F:DNA-binding transcription factor activity"/>
    <property type="evidence" value="ECO:0007669"/>
    <property type="project" value="InterPro"/>
</dbReference>
<dbReference type="InterPro" id="IPR036388">
    <property type="entry name" value="WH-like_DNA-bd_sf"/>
</dbReference>
<keyword evidence="3" id="KW-0804">Transcription</keyword>
<dbReference type="GO" id="GO:0003677">
    <property type="term" value="F:DNA binding"/>
    <property type="evidence" value="ECO:0007669"/>
    <property type="project" value="UniProtKB-KW"/>
</dbReference>
<proteinExistence type="predicted"/>
<dbReference type="AlphaFoldDB" id="A0A6N7SAI7"/>
<name>A0A6N7SAI7_9FIRM</name>
<evidence type="ECO:0000313" key="5">
    <source>
        <dbReference type="EMBL" id="MSA90662.1"/>
    </source>
</evidence>
<dbReference type="Pfam" id="PF00455">
    <property type="entry name" value="DeoRC"/>
    <property type="match status" value="1"/>
</dbReference>
<dbReference type="PROSITE" id="PS00894">
    <property type="entry name" value="HTH_DEOR_1"/>
    <property type="match status" value="1"/>
</dbReference>
<dbReference type="SUPFAM" id="SSF46785">
    <property type="entry name" value="Winged helix' DNA-binding domain"/>
    <property type="match status" value="1"/>
</dbReference>
<evidence type="ECO:0000313" key="8">
    <source>
        <dbReference type="Proteomes" id="UP000480929"/>
    </source>
</evidence>
<dbReference type="Pfam" id="PF08220">
    <property type="entry name" value="HTH_DeoR"/>
    <property type="match status" value="1"/>
</dbReference>
<dbReference type="EMBL" id="WKPI01000033">
    <property type="protein sequence ID" value="MSC34392.1"/>
    <property type="molecule type" value="Genomic_DNA"/>
</dbReference>
<sequence length="259" mass="28687">MQTSQKAMERQSRIRDLLCSKGTLTLQELVVLLNCSEATIRNDLSKLEKEGVLQRVFGGAVANESTGRNSVISKRMNREVEEKKQIADYVVKNLIQPNMILTLDSGTTNMMLAKKIVDAKIPCTIVTNSFSAATIISKSPHIQLYLAGGFLDVQHESFHDDVSELIVKAYRSNLCFITPNGLDQNGTVTSSSIPENSIKQLMIRQADKTVVLADHTKLCNTELRVICYADSVDQVITDYQASAEQISMLTQAGFRIVQT</sequence>
<keyword evidence="8" id="KW-1185">Reference proteome</keyword>
<organism evidence="5 7">
    <name type="scientific">Holdemania massiliensis</name>
    <dbReference type="NCBI Taxonomy" id="1468449"/>
    <lineage>
        <taxon>Bacteria</taxon>
        <taxon>Bacillati</taxon>
        <taxon>Bacillota</taxon>
        <taxon>Erysipelotrichia</taxon>
        <taxon>Erysipelotrichales</taxon>
        <taxon>Erysipelotrichaceae</taxon>
        <taxon>Holdemania</taxon>
    </lineage>
</organism>
<evidence type="ECO:0000256" key="3">
    <source>
        <dbReference type="ARBA" id="ARBA00023163"/>
    </source>
</evidence>
<protein>
    <submittedName>
        <fullName evidence="5">DeoR family transcriptional regulator</fullName>
    </submittedName>
</protein>
<evidence type="ECO:0000256" key="2">
    <source>
        <dbReference type="ARBA" id="ARBA00023125"/>
    </source>
</evidence>
<evidence type="ECO:0000313" key="6">
    <source>
        <dbReference type="EMBL" id="MSC34392.1"/>
    </source>
</evidence>
<dbReference type="Gene3D" id="3.40.50.1360">
    <property type="match status" value="1"/>
</dbReference>